<evidence type="ECO:0000256" key="4">
    <source>
        <dbReference type="RuleBase" id="RU003345"/>
    </source>
</evidence>
<dbReference type="PROSITE" id="PS00687">
    <property type="entry name" value="ALDEHYDE_DEHYDR_GLU"/>
    <property type="match status" value="1"/>
</dbReference>
<dbReference type="Pfam" id="PF00171">
    <property type="entry name" value="Aldedh"/>
    <property type="match status" value="1"/>
</dbReference>
<gene>
    <name evidence="6" type="ORF">EH32_05335</name>
</gene>
<accession>A0A074MU41</accession>
<evidence type="ECO:0000313" key="6">
    <source>
        <dbReference type="EMBL" id="KEO98536.1"/>
    </source>
</evidence>
<feature type="domain" description="Aldehyde dehydrogenase" evidence="5">
    <location>
        <begin position="43"/>
        <end position="494"/>
    </location>
</feature>
<name>A0A074MU41_9SPHN</name>
<evidence type="ECO:0000256" key="2">
    <source>
        <dbReference type="ARBA" id="ARBA00023002"/>
    </source>
</evidence>
<feature type="active site" evidence="3">
    <location>
        <position position="269"/>
    </location>
</feature>
<dbReference type="InterPro" id="IPR015590">
    <property type="entry name" value="Aldehyde_DH_dom"/>
</dbReference>
<keyword evidence="7" id="KW-1185">Reference proteome</keyword>
<comment type="similarity">
    <text evidence="1 4">Belongs to the aldehyde dehydrogenase family.</text>
</comment>
<dbReference type="InterPro" id="IPR016163">
    <property type="entry name" value="Ald_DH_C"/>
</dbReference>
<evidence type="ECO:0000256" key="1">
    <source>
        <dbReference type="ARBA" id="ARBA00009986"/>
    </source>
</evidence>
<reference evidence="6 7" key="1">
    <citation type="submission" date="2014-04" db="EMBL/GenBank/DDBJ databases">
        <title>A comprehensive comparison of genomes of Erythrobacter spp. Strains.</title>
        <authorList>
            <person name="Zheng Q."/>
        </authorList>
    </citation>
    <scope>NUCLEOTIDE SEQUENCE [LARGE SCALE GENOMIC DNA]</scope>
    <source>
        <strain evidence="6 7">DSM 8509</strain>
    </source>
</reference>
<comment type="caution">
    <text evidence="6">The sequence shown here is derived from an EMBL/GenBank/DDBJ whole genome shotgun (WGS) entry which is preliminary data.</text>
</comment>
<dbReference type="InterPro" id="IPR029510">
    <property type="entry name" value="Ald_DH_CS_GLU"/>
</dbReference>
<proteinExistence type="inferred from homology"/>
<dbReference type="Gene3D" id="3.40.309.10">
    <property type="entry name" value="Aldehyde Dehydrogenase, Chain A, domain 2"/>
    <property type="match status" value="1"/>
</dbReference>
<dbReference type="SUPFAM" id="SSF53720">
    <property type="entry name" value="ALDH-like"/>
    <property type="match status" value="1"/>
</dbReference>
<dbReference type="GO" id="GO:0016620">
    <property type="term" value="F:oxidoreductase activity, acting on the aldehyde or oxo group of donors, NAD or NADP as acceptor"/>
    <property type="evidence" value="ECO:0007669"/>
    <property type="project" value="InterPro"/>
</dbReference>
<dbReference type="KEGG" id="elq:Ga0102493_112992"/>
<protein>
    <recommendedName>
        <fullName evidence="5">Aldehyde dehydrogenase domain-containing protein</fullName>
    </recommendedName>
</protein>
<dbReference type="InterPro" id="IPR016161">
    <property type="entry name" value="Ald_DH/histidinol_DH"/>
</dbReference>
<dbReference type="PANTHER" id="PTHR11699">
    <property type="entry name" value="ALDEHYDE DEHYDROGENASE-RELATED"/>
    <property type="match status" value="1"/>
</dbReference>
<dbReference type="PATRIC" id="fig|39960.10.peg.2084"/>
<dbReference type="EMBL" id="JMIX01000003">
    <property type="protein sequence ID" value="KEO98536.1"/>
    <property type="molecule type" value="Genomic_DNA"/>
</dbReference>
<organism evidence="6 7">
    <name type="scientific">Erythrobacter litoralis</name>
    <dbReference type="NCBI Taxonomy" id="39960"/>
    <lineage>
        <taxon>Bacteria</taxon>
        <taxon>Pseudomonadati</taxon>
        <taxon>Pseudomonadota</taxon>
        <taxon>Alphaproteobacteria</taxon>
        <taxon>Sphingomonadales</taxon>
        <taxon>Erythrobacteraceae</taxon>
        <taxon>Erythrobacter/Porphyrobacter group</taxon>
        <taxon>Erythrobacter</taxon>
    </lineage>
</organism>
<evidence type="ECO:0000313" key="7">
    <source>
        <dbReference type="Proteomes" id="UP000027866"/>
    </source>
</evidence>
<evidence type="ECO:0000256" key="3">
    <source>
        <dbReference type="PROSITE-ProRule" id="PRU10007"/>
    </source>
</evidence>
<evidence type="ECO:0000259" key="5">
    <source>
        <dbReference type="Pfam" id="PF00171"/>
    </source>
</evidence>
<dbReference type="AlphaFoldDB" id="A0A074MU41"/>
<dbReference type="InterPro" id="IPR016162">
    <property type="entry name" value="Ald_DH_N"/>
</dbReference>
<dbReference type="Gene3D" id="3.40.605.10">
    <property type="entry name" value="Aldehyde Dehydrogenase, Chain A, domain 1"/>
    <property type="match status" value="1"/>
</dbReference>
<sequence length="512" mass="53893">MNEMTKPDLSRGAAFARPPEAADLALPAPALDAPGTGEGQTLVYAAREEPFAFVPHTAPGEADALVAAARDAFETGPWRSMPVTERAATLRRVSALVRDHADELARLQTLETSIVISQSRGMHVARTAENFTFFADLLAGHSGESYEQSGRYLSIVTREPVGVAVLIAPWNAPLVLASMKLAAALSLGNSVILKPSEYAPLAVLRLAELVREAGVPDGVVQVACGTGPGIGNALVSHPGVDVVGFIGGTETGKRIMASAAGSLKKVGLELGGKSANIILASADLERAVDGSLMGIFAGNGEQCLAGSRILVEESVADEFTARFTARTKALKVGDPFDPASEIGPMAFAAHFEKLLAFGETAHSDPAYTVLAGGKRVEGMEKGYFFAPTVVEACDNSTTLCQTELFGPFVTIQRVQGLDEALAIANESEFGLASYIWSDDLPSVMRARRVLRAGTVWVNTPMARDLRSPFGGYKQSGIGRDGLPGSIELFTEEKTTLIPQEPLDLPKMGAGEG</sequence>
<dbReference type="Proteomes" id="UP000027866">
    <property type="component" value="Unassembled WGS sequence"/>
</dbReference>
<dbReference type="FunFam" id="3.40.605.10:FF:000007">
    <property type="entry name" value="NAD/NADP-dependent betaine aldehyde dehydrogenase"/>
    <property type="match status" value="1"/>
</dbReference>
<keyword evidence="2 4" id="KW-0560">Oxidoreductase</keyword>